<proteinExistence type="predicted"/>
<gene>
    <name evidence="1" type="ORF">JOC27_000263</name>
</gene>
<evidence type="ECO:0008006" key="3">
    <source>
        <dbReference type="Google" id="ProtNLM"/>
    </source>
</evidence>
<sequence>MEQLKRKIQPLVFQNLFWGQDQSLECYSKKRLFGDSILELLKEINNQFDLSSLNITQSKMFEGYIVPVIKKRLRVQSWSKRMNILYLIENLRLTSSWIDLWQIYHGKYTSKQEQYIILRITSQANDLRVISHLMKNPPYHSVYFYKQVISKMDGQLFKYLVDQFDDCSQELRISILSVVGEKRELQYLPFIENHLSNQSSDIRIHALKTIRDYAYISKYEKLLPFAKSDFWLEQMIFCQIAKNLRKPEYLPALKNLLISRNWWVRYYSGEAIAHTPGGIDLLRQIVLGSKDKFAQDMADQWIQRTELGI</sequence>
<dbReference type="InterPro" id="IPR016024">
    <property type="entry name" value="ARM-type_fold"/>
</dbReference>
<accession>A0ABS2Q4X7</accession>
<dbReference type="EMBL" id="JAFBEV010000002">
    <property type="protein sequence ID" value="MBM7656826.1"/>
    <property type="molecule type" value="Genomic_DNA"/>
</dbReference>
<dbReference type="Gene3D" id="1.25.10.10">
    <property type="entry name" value="Leucine-rich Repeat Variant"/>
    <property type="match status" value="1"/>
</dbReference>
<comment type="caution">
    <text evidence="1">The sequence shown here is derived from an EMBL/GenBank/DDBJ whole genome shotgun (WGS) entry which is preliminary data.</text>
</comment>
<name>A0ABS2Q4X7_9BACL</name>
<organism evidence="1 2">
    <name type="scientific">Sporolactobacillus spathodeae</name>
    <dbReference type="NCBI Taxonomy" id="1465502"/>
    <lineage>
        <taxon>Bacteria</taxon>
        <taxon>Bacillati</taxon>
        <taxon>Bacillota</taxon>
        <taxon>Bacilli</taxon>
        <taxon>Bacillales</taxon>
        <taxon>Sporolactobacillaceae</taxon>
        <taxon>Sporolactobacillus</taxon>
    </lineage>
</organism>
<dbReference type="SUPFAM" id="SSF48371">
    <property type="entry name" value="ARM repeat"/>
    <property type="match status" value="1"/>
</dbReference>
<evidence type="ECO:0000313" key="1">
    <source>
        <dbReference type="EMBL" id="MBM7656826.1"/>
    </source>
</evidence>
<dbReference type="InterPro" id="IPR011989">
    <property type="entry name" value="ARM-like"/>
</dbReference>
<protein>
    <recommendedName>
        <fullName evidence="3">HEAT repeat domain-containing protein</fullName>
    </recommendedName>
</protein>
<reference evidence="1 2" key="1">
    <citation type="submission" date="2021-01" db="EMBL/GenBank/DDBJ databases">
        <title>Genomic Encyclopedia of Type Strains, Phase IV (KMG-IV): sequencing the most valuable type-strain genomes for metagenomic binning, comparative biology and taxonomic classification.</title>
        <authorList>
            <person name="Goeker M."/>
        </authorList>
    </citation>
    <scope>NUCLEOTIDE SEQUENCE [LARGE SCALE GENOMIC DNA]</scope>
    <source>
        <strain evidence="1 2">DSM 100968</strain>
    </source>
</reference>
<evidence type="ECO:0000313" key="2">
    <source>
        <dbReference type="Proteomes" id="UP000823201"/>
    </source>
</evidence>
<dbReference type="Proteomes" id="UP000823201">
    <property type="component" value="Unassembled WGS sequence"/>
</dbReference>
<dbReference type="RefSeq" id="WP_205005192.1">
    <property type="nucleotide sequence ID" value="NZ_CBCRXA010000002.1"/>
</dbReference>
<keyword evidence="2" id="KW-1185">Reference proteome</keyword>